<dbReference type="PANTHER" id="PTHR37079">
    <property type="entry name" value="SERINE/THREONINE-PROTEIN KINASE ATM"/>
    <property type="match status" value="1"/>
</dbReference>
<dbReference type="PANTHER" id="PTHR37079:SF4">
    <property type="entry name" value="SERINE_THREONINE-PROTEIN KINASE ATM"/>
    <property type="match status" value="1"/>
</dbReference>
<accession>A0A2K3K9G3</accession>
<protein>
    <submittedName>
        <fullName evidence="1">Serine/threonine-protein kinase ATM-like protein</fullName>
    </submittedName>
</protein>
<reference evidence="1 2" key="1">
    <citation type="journal article" date="2014" name="Am. J. Bot.">
        <title>Genome assembly and annotation for red clover (Trifolium pratense; Fabaceae).</title>
        <authorList>
            <person name="Istvanek J."/>
            <person name="Jaros M."/>
            <person name="Krenek A."/>
            <person name="Repkova J."/>
        </authorList>
    </citation>
    <scope>NUCLEOTIDE SEQUENCE [LARGE SCALE GENOMIC DNA]</scope>
    <source>
        <strain evidence="2">cv. Tatra</strain>
        <tissue evidence="1">Young leaves</tissue>
    </source>
</reference>
<dbReference type="EMBL" id="ASHM01088926">
    <property type="protein sequence ID" value="PNX62912.1"/>
    <property type="molecule type" value="Genomic_DNA"/>
</dbReference>
<organism evidence="1 2">
    <name type="scientific">Trifolium pratense</name>
    <name type="common">Red clover</name>
    <dbReference type="NCBI Taxonomy" id="57577"/>
    <lineage>
        <taxon>Eukaryota</taxon>
        <taxon>Viridiplantae</taxon>
        <taxon>Streptophyta</taxon>
        <taxon>Embryophyta</taxon>
        <taxon>Tracheophyta</taxon>
        <taxon>Spermatophyta</taxon>
        <taxon>Magnoliopsida</taxon>
        <taxon>eudicotyledons</taxon>
        <taxon>Gunneridae</taxon>
        <taxon>Pentapetalae</taxon>
        <taxon>rosids</taxon>
        <taxon>fabids</taxon>
        <taxon>Fabales</taxon>
        <taxon>Fabaceae</taxon>
        <taxon>Papilionoideae</taxon>
        <taxon>50 kb inversion clade</taxon>
        <taxon>NPAAA clade</taxon>
        <taxon>Hologalegina</taxon>
        <taxon>IRL clade</taxon>
        <taxon>Trifolieae</taxon>
        <taxon>Trifolium</taxon>
    </lineage>
</organism>
<proteinExistence type="predicted"/>
<name>A0A2K3K9G3_TRIPR</name>
<dbReference type="Proteomes" id="UP000236291">
    <property type="component" value="Unassembled WGS sequence"/>
</dbReference>
<reference evidence="1 2" key="2">
    <citation type="journal article" date="2017" name="Front. Plant Sci.">
        <title>Gene Classification and Mining of Molecular Markers Useful in Red Clover (Trifolium pratense) Breeding.</title>
        <authorList>
            <person name="Istvanek J."/>
            <person name="Dluhosova J."/>
            <person name="Dluhos P."/>
            <person name="Patkova L."/>
            <person name="Nedelnik J."/>
            <person name="Repkova J."/>
        </authorList>
    </citation>
    <scope>NUCLEOTIDE SEQUENCE [LARGE SCALE GENOMIC DNA]</scope>
    <source>
        <strain evidence="2">cv. Tatra</strain>
        <tissue evidence="1">Young leaves</tissue>
    </source>
</reference>
<evidence type="ECO:0000313" key="2">
    <source>
        <dbReference type="Proteomes" id="UP000236291"/>
    </source>
</evidence>
<dbReference type="GO" id="GO:0006974">
    <property type="term" value="P:DNA damage response"/>
    <property type="evidence" value="ECO:0007669"/>
    <property type="project" value="InterPro"/>
</dbReference>
<dbReference type="STRING" id="57577.A0A2K3K9G3"/>
<evidence type="ECO:0000313" key="1">
    <source>
        <dbReference type="EMBL" id="PNX62912.1"/>
    </source>
</evidence>
<dbReference type="InterPro" id="IPR038980">
    <property type="entry name" value="ATM_plant"/>
</dbReference>
<keyword evidence="1" id="KW-0808">Transferase</keyword>
<keyword evidence="1" id="KW-0418">Kinase</keyword>
<gene>
    <name evidence="1" type="ORF">L195_g053236</name>
</gene>
<sequence length="134" mass="15999">MLYHLGMAWDLRWRTCQDDSRKFSLQKRNVSLEAVIPSIEQVFFVYGQFMAREFFIARILWLPLIHITNPGNYLVIVAVLSWLDMDWFSILQRTQLHMNLLEPFIPFRRVLLQTLSCRDSMLQHLLQSATTLRK</sequence>
<dbReference type="AlphaFoldDB" id="A0A2K3K9G3"/>
<dbReference type="GO" id="GO:0004674">
    <property type="term" value="F:protein serine/threonine kinase activity"/>
    <property type="evidence" value="ECO:0007669"/>
    <property type="project" value="InterPro"/>
</dbReference>
<comment type="caution">
    <text evidence="1">The sequence shown here is derived from an EMBL/GenBank/DDBJ whole genome shotgun (WGS) entry which is preliminary data.</text>
</comment>
<feature type="non-terminal residue" evidence="1">
    <location>
        <position position="134"/>
    </location>
</feature>